<comment type="similarity">
    <text evidence="2 9">Belongs to the membrane-bound acyltransferase family. Sterol o-acyltransferase subfamily.</text>
</comment>
<keyword evidence="13" id="KW-1185">Reference proteome</keyword>
<keyword evidence="8 9" id="KW-0012">Acyltransferase</keyword>
<reference evidence="12 13" key="1">
    <citation type="submission" date="2016-11" db="EMBL/GenBank/DDBJ databases">
        <title>The macronuclear genome of Stentor coeruleus: a giant cell with tiny introns.</title>
        <authorList>
            <person name="Slabodnick M."/>
            <person name="Ruby J.G."/>
            <person name="Reiff S.B."/>
            <person name="Swart E.C."/>
            <person name="Gosai S."/>
            <person name="Prabakaran S."/>
            <person name="Witkowska E."/>
            <person name="Larue G.E."/>
            <person name="Fisher S."/>
            <person name="Freeman R.M."/>
            <person name="Gunawardena J."/>
            <person name="Chu W."/>
            <person name="Stover N.A."/>
            <person name="Gregory B.D."/>
            <person name="Nowacki M."/>
            <person name="Derisi J."/>
            <person name="Roy S.W."/>
            <person name="Marshall W.F."/>
            <person name="Sood P."/>
        </authorList>
    </citation>
    <scope>NUCLEOTIDE SEQUENCE [LARGE SCALE GENOMIC DNA]</scope>
    <source>
        <strain evidence="12">WM001</strain>
    </source>
</reference>
<organism evidence="12 13">
    <name type="scientific">Stentor coeruleus</name>
    <dbReference type="NCBI Taxonomy" id="5963"/>
    <lineage>
        <taxon>Eukaryota</taxon>
        <taxon>Sar</taxon>
        <taxon>Alveolata</taxon>
        <taxon>Ciliophora</taxon>
        <taxon>Postciliodesmatophora</taxon>
        <taxon>Heterotrichea</taxon>
        <taxon>Heterotrichida</taxon>
        <taxon>Stentoridae</taxon>
        <taxon>Stentor</taxon>
    </lineage>
</organism>
<protein>
    <recommendedName>
        <fullName evidence="9">O-acyltransferase</fullName>
    </recommendedName>
</protein>
<feature type="transmembrane region" description="Helical" evidence="11">
    <location>
        <begin position="247"/>
        <end position="266"/>
    </location>
</feature>
<dbReference type="GO" id="GO:0008374">
    <property type="term" value="F:O-acyltransferase activity"/>
    <property type="evidence" value="ECO:0007669"/>
    <property type="project" value="InterPro"/>
</dbReference>
<dbReference type="InterPro" id="IPR014371">
    <property type="entry name" value="Oat_ACAT_DAG_ARE"/>
</dbReference>
<evidence type="ECO:0000256" key="2">
    <source>
        <dbReference type="ARBA" id="ARBA00009010"/>
    </source>
</evidence>
<name>A0A1R2ATC5_9CILI</name>
<evidence type="ECO:0000256" key="1">
    <source>
        <dbReference type="ARBA" id="ARBA00004477"/>
    </source>
</evidence>
<dbReference type="GO" id="GO:0005789">
    <property type="term" value="C:endoplasmic reticulum membrane"/>
    <property type="evidence" value="ECO:0007669"/>
    <property type="project" value="UniProtKB-SubCell"/>
</dbReference>
<dbReference type="PANTHER" id="PTHR10408">
    <property type="entry name" value="STEROL O-ACYLTRANSFERASE"/>
    <property type="match status" value="1"/>
</dbReference>
<keyword evidence="6 11" id="KW-1133">Transmembrane helix</keyword>
<feature type="transmembrane region" description="Helical" evidence="11">
    <location>
        <begin position="105"/>
        <end position="126"/>
    </location>
</feature>
<dbReference type="AlphaFoldDB" id="A0A1R2ATC5"/>
<keyword evidence="3 9" id="KW-0808">Transferase</keyword>
<evidence type="ECO:0000256" key="7">
    <source>
        <dbReference type="ARBA" id="ARBA00023136"/>
    </source>
</evidence>
<feature type="transmembrane region" description="Helical" evidence="11">
    <location>
        <begin position="77"/>
        <end position="98"/>
    </location>
</feature>
<evidence type="ECO:0000256" key="9">
    <source>
        <dbReference type="PIRNR" id="PIRNR000439"/>
    </source>
</evidence>
<dbReference type="PIRSF" id="PIRSF000439">
    <property type="entry name" value="Oat_ACAT_DAG_ARE"/>
    <property type="match status" value="1"/>
</dbReference>
<dbReference type="EMBL" id="MPUH01001438">
    <property type="protein sequence ID" value="OMJ67771.1"/>
    <property type="molecule type" value="Genomic_DNA"/>
</dbReference>
<dbReference type="Pfam" id="PF03062">
    <property type="entry name" value="MBOAT"/>
    <property type="match status" value="1"/>
</dbReference>
<accession>A0A1R2ATC5</accession>
<dbReference type="PANTHER" id="PTHR10408:SF9">
    <property type="entry name" value="STEROL O-ACYLTRANSFERASE 2-RELATED"/>
    <property type="match status" value="1"/>
</dbReference>
<keyword evidence="5 9" id="KW-0256">Endoplasmic reticulum</keyword>
<evidence type="ECO:0000256" key="3">
    <source>
        <dbReference type="ARBA" id="ARBA00022679"/>
    </source>
</evidence>
<evidence type="ECO:0000256" key="6">
    <source>
        <dbReference type="ARBA" id="ARBA00022989"/>
    </source>
</evidence>
<feature type="transmembrane region" description="Helical" evidence="11">
    <location>
        <begin position="380"/>
        <end position="400"/>
    </location>
</feature>
<feature type="transmembrane region" description="Helical" evidence="11">
    <location>
        <begin position="36"/>
        <end position="57"/>
    </location>
</feature>
<evidence type="ECO:0000256" key="10">
    <source>
        <dbReference type="PIRSR" id="PIRSR000439-1"/>
    </source>
</evidence>
<dbReference type="Proteomes" id="UP000187209">
    <property type="component" value="Unassembled WGS sequence"/>
</dbReference>
<comment type="caution">
    <text evidence="12">The sequence shown here is derived from an EMBL/GenBank/DDBJ whole genome shotgun (WGS) entry which is preliminary data.</text>
</comment>
<evidence type="ECO:0000313" key="12">
    <source>
        <dbReference type="EMBL" id="OMJ67771.1"/>
    </source>
</evidence>
<comment type="subcellular location">
    <subcellularLocation>
        <location evidence="1 9">Endoplasmic reticulum membrane</location>
        <topology evidence="1 9">Multi-pass membrane protein</topology>
    </subcellularLocation>
</comment>
<feature type="active site" evidence="10">
    <location>
        <position position="340"/>
    </location>
</feature>
<evidence type="ECO:0000256" key="4">
    <source>
        <dbReference type="ARBA" id="ARBA00022692"/>
    </source>
</evidence>
<gene>
    <name evidence="12" type="ORF">SteCoe_34969</name>
</gene>
<feature type="transmembrane region" description="Helical" evidence="11">
    <location>
        <begin position="351"/>
        <end position="368"/>
    </location>
</feature>
<evidence type="ECO:0000256" key="8">
    <source>
        <dbReference type="ARBA" id="ARBA00023315"/>
    </source>
</evidence>
<feature type="transmembrane region" description="Helical" evidence="11">
    <location>
        <begin position="206"/>
        <end position="227"/>
    </location>
</feature>
<evidence type="ECO:0000256" key="11">
    <source>
        <dbReference type="SAM" id="Phobius"/>
    </source>
</evidence>
<dbReference type="InterPro" id="IPR004299">
    <property type="entry name" value="MBOAT_fam"/>
</dbReference>
<feature type="transmembrane region" description="Helical" evidence="11">
    <location>
        <begin position="138"/>
        <end position="157"/>
    </location>
</feature>
<keyword evidence="7 9" id="KW-0472">Membrane</keyword>
<sequence length="401" mass="47473">MDKRHGNKLVYNKHQASFLDLGDETAGIQKTDLRGFYMLFILITSFYIVISSFNKFYSVGYFVEDSFFWAMVQDGKFVAFVWPGAFLYTWLAFLLQLMILKGFPLVLATIFQHLTQSLMFMIASYLALSRNWGFSQSLYIMMLTLTHFMKMHSYTLVNRDLRREYLKNPKNSQYPGNITMKNYFKFLITPALVYQIEYPQRQNFRVGYFFLKFILLLVQCVCMYMIISDSILPVIQNSKSISFLDMYARLIVSCVVLYNLGFLIIFEQILNMFAELSYFADREFYQNWWNCNGFEDFSRQWNRPVHLFLLNHVYLECINEFNWSPQTAKYVTFLFSSLCHEMVVAVLCRKIAPFLFGLMMFQFPLMVMNRIINKKDFGTYLFWTGIITGPALLLTCYVKVL</sequence>
<evidence type="ECO:0000256" key="5">
    <source>
        <dbReference type="ARBA" id="ARBA00022824"/>
    </source>
</evidence>
<proteinExistence type="inferred from homology"/>
<dbReference type="OrthoDB" id="311973at2759"/>
<evidence type="ECO:0000313" key="13">
    <source>
        <dbReference type="Proteomes" id="UP000187209"/>
    </source>
</evidence>
<keyword evidence="4 11" id="KW-0812">Transmembrane</keyword>